<reference evidence="1" key="1">
    <citation type="submission" date="2020-04" db="EMBL/GenBank/DDBJ databases">
        <authorList>
            <person name="Chiriac C."/>
            <person name="Salcher M."/>
            <person name="Ghai R."/>
            <person name="Kavagutti S V."/>
        </authorList>
    </citation>
    <scope>NUCLEOTIDE SEQUENCE</scope>
</reference>
<evidence type="ECO:0000313" key="1">
    <source>
        <dbReference type="EMBL" id="CAB4126614.1"/>
    </source>
</evidence>
<name>A0A6J5KW17_9CAUD</name>
<protein>
    <submittedName>
        <fullName evidence="1">Uncharacterized protein</fullName>
    </submittedName>
</protein>
<gene>
    <name evidence="1" type="ORF">UFOVP75_17</name>
</gene>
<dbReference type="EMBL" id="LR796209">
    <property type="protein sequence ID" value="CAB4126614.1"/>
    <property type="molecule type" value="Genomic_DNA"/>
</dbReference>
<proteinExistence type="predicted"/>
<accession>A0A6J5KW17</accession>
<sequence>MVSPLVGIVADHFDRVKSLQRDRRRSRSRLEFRRDEFAELIVVEVSRHIERRKIAARGINDACAHHAIIKARHEHEFSLADHGNDARHSGILVWCRETSSLRG</sequence>
<organism evidence="1">
    <name type="scientific">uncultured Caudovirales phage</name>
    <dbReference type="NCBI Taxonomy" id="2100421"/>
    <lineage>
        <taxon>Viruses</taxon>
        <taxon>Duplodnaviria</taxon>
        <taxon>Heunggongvirae</taxon>
        <taxon>Uroviricota</taxon>
        <taxon>Caudoviricetes</taxon>
        <taxon>Peduoviridae</taxon>
        <taxon>Maltschvirus</taxon>
        <taxon>Maltschvirus maltsch</taxon>
    </lineage>
</organism>